<dbReference type="InterPro" id="IPR031309">
    <property type="entry name" value="Ribosomal_uL5_C"/>
</dbReference>
<feature type="region of interest" description="Disordered" evidence="4">
    <location>
        <begin position="1"/>
        <end position="23"/>
    </location>
</feature>
<evidence type="ECO:0000256" key="3">
    <source>
        <dbReference type="ARBA" id="ARBA00023274"/>
    </source>
</evidence>
<dbReference type="GO" id="GO:0006412">
    <property type="term" value="P:translation"/>
    <property type="evidence" value="ECO:0007669"/>
    <property type="project" value="InterPro"/>
</dbReference>
<keyword evidence="3" id="KW-0687">Ribonucleoprotein</keyword>
<dbReference type="Proteomes" id="UP000054097">
    <property type="component" value="Unassembled WGS sequence"/>
</dbReference>
<keyword evidence="7" id="KW-1185">Reference proteome</keyword>
<dbReference type="EMBL" id="KN824321">
    <property type="protein sequence ID" value="KIM24720.1"/>
    <property type="molecule type" value="Genomic_DNA"/>
</dbReference>
<evidence type="ECO:0000313" key="6">
    <source>
        <dbReference type="EMBL" id="KIM24720.1"/>
    </source>
</evidence>
<dbReference type="Pfam" id="PF00673">
    <property type="entry name" value="Ribosomal_L5_C"/>
    <property type="match status" value="1"/>
</dbReference>
<dbReference type="GO" id="GO:1990904">
    <property type="term" value="C:ribonucleoprotein complex"/>
    <property type="evidence" value="ECO:0007669"/>
    <property type="project" value="UniProtKB-KW"/>
</dbReference>
<dbReference type="SUPFAM" id="SSF55282">
    <property type="entry name" value="RL5-like"/>
    <property type="match status" value="1"/>
</dbReference>
<comment type="similarity">
    <text evidence="1">Belongs to the universal ribosomal protein uL5 family.</text>
</comment>
<dbReference type="InterPro" id="IPR022803">
    <property type="entry name" value="Ribosomal_uL5_dom_sf"/>
</dbReference>
<evidence type="ECO:0000256" key="1">
    <source>
        <dbReference type="ARBA" id="ARBA00008553"/>
    </source>
</evidence>
<feature type="domain" description="Large ribosomal subunit protein uL5 C-terminal" evidence="5">
    <location>
        <begin position="193"/>
        <end position="301"/>
    </location>
</feature>
<keyword evidence="2" id="KW-0689">Ribosomal protein</keyword>
<dbReference type="PANTHER" id="PTHR11994">
    <property type="entry name" value="60S RIBOSOMAL PROTEIN L11-RELATED"/>
    <property type="match status" value="1"/>
</dbReference>
<reference evidence="6 7" key="1">
    <citation type="submission" date="2014-04" db="EMBL/GenBank/DDBJ databases">
        <authorList>
            <consortium name="DOE Joint Genome Institute"/>
            <person name="Kuo A."/>
            <person name="Zuccaro A."/>
            <person name="Kohler A."/>
            <person name="Nagy L.G."/>
            <person name="Floudas D."/>
            <person name="Copeland A."/>
            <person name="Barry K.W."/>
            <person name="Cichocki N."/>
            <person name="Veneault-Fourrey C."/>
            <person name="LaButti K."/>
            <person name="Lindquist E.A."/>
            <person name="Lipzen A."/>
            <person name="Lundell T."/>
            <person name="Morin E."/>
            <person name="Murat C."/>
            <person name="Sun H."/>
            <person name="Tunlid A."/>
            <person name="Henrissat B."/>
            <person name="Grigoriev I.V."/>
            <person name="Hibbett D.S."/>
            <person name="Martin F."/>
            <person name="Nordberg H.P."/>
            <person name="Cantor M.N."/>
            <person name="Hua S.X."/>
        </authorList>
    </citation>
    <scope>NUCLEOTIDE SEQUENCE [LARGE SCALE GENOMIC DNA]</scope>
    <source>
        <strain evidence="6 7">MAFF 305830</strain>
    </source>
</reference>
<organism evidence="6 7">
    <name type="scientific">Serendipita vermifera MAFF 305830</name>
    <dbReference type="NCBI Taxonomy" id="933852"/>
    <lineage>
        <taxon>Eukaryota</taxon>
        <taxon>Fungi</taxon>
        <taxon>Dikarya</taxon>
        <taxon>Basidiomycota</taxon>
        <taxon>Agaricomycotina</taxon>
        <taxon>Agaricomycetes</taxon>
        <taxon>Sebacinales</taxon>
        <taxon>Serendipitaceae</taxon>
        <taxon>Serendipita</taxon>
    </lineage>
</organism>
<name>A0A0C3AJE9_SERVB</name>
<dbReference type="GO" id="GO:0005840">
    <property type="term" value="C:ribosome"/>
    <property type="evidence" value="ECO:0007669"/>
    <property type="project" value="UniProtKB-KW"/>
</dbReference>
<dbReference type="HOGENOM" id="CLU_061015_1_1_1"/>
<feature type="region of interest" description="Disordered" evidence="4">
    <location>
        <begin position="68"/>
        <end position="120"/>
    </location>
</feature>
<proteinExistence type="inferred from homology"/>
<evidence type="ECO:0000259" key="5">
    <source>
        <dbReference type="Pfam" id="PF00673"/>
    </source>
</evidence>
<evidence type="ECO:0000313" key="7">
    <source>
        <dbReference type="Proteomes" id="UP000054097"/>
    </source>
</evidence>
<evidence type="ECO:0000256" key="2">
    <source>
        <dbReference type="ARBA" id="ARBA00022980"/>
    </source>
</evidence>
<reference evidence="7" key="2">
    <citation type="submission" date="2015-01" db="EMBL/GenBank/DDBJ databases">
        <title>Evolutionary Origins and Diversification of the Mycorrhizal Mutualists.</title>
        <authorList>
            <consortium name="DOE Joint Genome Institute"/>
            <consortium name="Mycorrhizal Genomics Consortium"/>
            <person name="Kohler A."/>
            <person name="Kuo A."/>
            <person name="Nagy L.G."/>
            <person name="Floudas D."/>
            <person name="Copeland A."/>
            <person name="Barry K.W."/>
            <person name="Cichocki N."/>
            <person name="Veneault-Fourrey C."/>
            <person name="LaButti K."/>
            <person name="Lindquist E.A."/>
            <person name="Lipzen A."/>
            <person name="Lundell T."/>
            <person name="Morin E."/>
            <person name="Murat C."/>
            <person name="Riley R."/>
            <person name="Ohm R."/>
            <person name="Sun H."/>
            <person name="Tunlid A."/>
            <person name="Henrissat B."/>
            <person name="Grigoriev I.V."/>
            <person name="Hibbett D.S."/>
            <person name="Martin F."/>
        </authorList>
    </citation>
    <scope>NUCLEOTIDE SEQUENCE [LARGE SCALE GENOMIC DNA]</scope>
    <source>
        <strain evidence="7">MAFF 305830</strain>
    </source>
</reference>
<feature type="compositionally biased region" description="Low complexity" evidence="4">
    <location>
        <begin position="1"/>
        <end position="22"/>
    </location>
</feature>
<dbReference type="AlphaFoldDB" id="A0A0C3AJE9"/>
<dbReference type="GO" id="GO:0003735">
    <property type="term" value="F:structural constituent of ribosome"/>
    <property type="evidence" value="ECO:0007669"/>
    <property type="project" value="InterPro"/>
</dbReference>
<dbReference type="OrthoDB" id="539541at2759"/>
<protein>
    <recommendedName>
        <fullName evidence="5">Large ribosomal subunit protein uL5 C-terminal domain-containing protein</fullName>
    </recommendedName>
</protein>
<evidence type="ECO:0000256" key="4">
    <source>
        <dbReference type="SAM" id="MobiDB-lite"/>
    </source>
</evidence>
<dbReference type="STRING" id="933852.A0A0C3AJE9"/>
<dbReference type="Gene3D" id="3.30.1440.10">
    <property type="match status" value="1"/>
</dbReference>
<gene>
    <name evidence="6" type="ORF">M408DRAFT_230886</name>
</gene>
<sequence>MAQAARKAVKSASKAVSGASGSLYSPLTYTPPVAIKLGPTHASRLRTHYENSLADNLMYLHYQHHDANYTPPLPPKKAEHDPNNPYSIGRSPPRPRGNKPLRPLATNVGGRREGEGPSAKQLEKSITQLKEIQLHIMSKDALVSKALLLAPMFQLRAITGSTRHEGGHDSSLGVEIIRGRKNLPQWRIRRGVPCGVKVTLKGDKMYELLNVLVEFVLPRLREWNGITMPAPSANRDSPSMTGGVVSVGFKHEAVELFPQIEVNQDLYPKLTGMHVHFVTNERGRGSQNKARALLSAFQIPFIRK</sequence>
<dbReference type="InterPro" id="IPR002132">
    <property type="entry name" value="Ribosomal_uL5"/>
</dbReference>
<accession>A0A0C3AJE9</accession>